<dbReference type="PANTHER" id="PTHR12553">
    <property type="entry name" value="ZINC PHOSPHODIESTERASE ELAC PROTEIN 2"/>
    <property type="match status" value="1"/>
</dbReference>
<evidence type="ECO:0000259" key="26">
    <source>
        <dbReference type="Pfam" id="PF13691"/>
    </source>
</evidence>
<comment type="similarity">
    <text evidence="5">Belongs to the RNase Z family.</text>
</comment>
<dbReference type="EMBL" id="BLKM01000192">
    <property type="protein sequence ID" value="GFG30008.1"/>
    <property type="molecule type" value="Genomic_DNA"/>
</dbReference>
<dbReference type="CDD" id="cd07718">
    <property type="entry name" value="RNaseZ_ELAC1_ELAC2-C-term-like_MBL-fold"/>
    <property type="match status" value="1"/>
</dbReference>
<keyword evidence="11" id="KW-0479">Metal-binding</keyword>
<dbReference type="FunFam" id="3.60.15.10:FF:000014">
    <property type="entry name" value="Zinc phosphodiesterase ELAC protein 2"/>
    <property type="match status" value="1"/>
</dbReference>
<dbReference type="InterPro" id="IPR036866">
    <property type="entry name" value="RibonucZ/Hydroxyglut_hydro"/>
</dbReference>
<name>A0A6L2PHT4_COPFO</name>
<evidence type="ECO:0000256" key="7">
    <source>
        <dbReference type="ARBA" id="ARBA00013357"/>
    </source>
</evidence>
<dbReference type="Pfam" id="PF13691">
    <property type="entry name" value="Lactamase_B_4"/>
    <property type="match status" value="1"/>
</dbReference>
<dbReference type="InterPro" id="IPR047151">
    <property type="entry name" value="RNZ2-like"/>
</dbReference>
<evidence type="ECO:0000256" key="4">
    <source>
        <dbReference type="ARBA" id="ARBA00004305"/>
    </source>
</evidence>
<feature type="domain" description="Metallo-beta-lactamase" evidence="25">
    <location>
        <begin position="480"/>
        <end position="686"/>
    </location>
</feature>
<keyword evidence="10" id="KW-0540">Nuclease</keyword>
<keyword evidence="14" id="KW-0862">Zinc</keyword>
<comment type="catalytic activity">
    <reaction evidence="1">
        <text>Endonucleolytic cleavage of RNA, removing extra 3' nucleotides from tRNA precursor, generating 3' termini of tRNAs. A 3'-hydroxy group is left at the tRNA terminus and a 5'-phosphoryl group is left at the trailer molecule.</text>
        <dbReference type="EC" id="3.1.26.11"/>
    </reaction>
</comment>
<evidence type="ECO:0000256" key="18">
    <source>
        <dbReference type="ARBA" id="ARBA00030689"/>
    </source>
</evidence>
<dbReference type="GO" id="GO:0046872">
    <property type="term" value="F:metal ion binding"/>
    <property type="evidence" value="ECO:0007669"/>
    <property type="project" value="UniProtKB-KW"/>
</dbReference>
<evidence type="ECO:0000256" key="10">
    <source>
        <dbReference type="ARBA" id="ARBA00022722"/>
    </source>
</evidence>
<keyword evidence="12" id="KW-0255">Endonuclease</keyword>
<evidence type="ECO:0000256" key="12">
    <source>
        <dbReference type="ARBA" id="ARBA00022759"/>
    </source>
</evidence>
<keyword evidence="13" id="KW-0378">Hydrolase</keyword>
<evidence type="ECO:0000256" key="2">
    <source>
        <dbReference type="ARBA" id="ARBA00001947"/>
    </source>
</evidence>
<evidence type="ECO:0000256" key="15">
    <source>
        <dbReference type="ARBA" id="ARBA00022946"/>
    </source>
</evidence>
<dbReference type="OrthoDB" id="527344at2759"/>
<dbReference type="GO" id="GO:0005634">
    <property type="term" value="C:nucleus"/>
    <property type="evidence" value="ECO:0007669"/>
    <property type="project" value="UniProtKB-SubCell"/>
</dbReference>
<dbReference type="InterPro" id="IPR027794">
    <property type="entry name" value="tRNase_Z_dom"/>
</dbReference>
<evidence type="ECO:0000256" key="3">
    <source>
        <dbReference type="ARBA" id="ARBA00004123"/>
    </source>
</evidence>
<organism evidence="27 28">
    <name type="scientific">Coptotermes formosanus</name>
    <name type="common">Formosan subterranean termite</name>
    <dbReference type="NCBI Taxonomy" id="36987"/>
    <lineage>
        <taxon>Eukaryota</taxon>
        <taxon>Metazoa</taxon>
        <taxon>Ecdysozoa</taxon>
        <taxon>Arthropoda</taxon>
        <taxon>Hexapoda</taxon>
        <taxon>Insecta</taxon>
        <taxon>Pterygota</taxon>
        <taxon>Neoptera</taxon>
        <taxon>Polyneoptera</taxon>
        <taxon>Dictyoptera</taxon>
        <taxon>Blattodea</taxon>
        <taxon>Blattoidea</taxon>
        <taxon>Termitoidae</taxon>
        <taxon>Rhinotermitidae</taxon>
        <taxon>Coptotermes</taxon>
    </lineage>
</organism>
<dbReference type="PANTHER" id="PTHR12553:SF49">
    <property type="entry name" value="ZINC PHOSPHODIESTERASE ELAC PROTEIN 2"/>
    <property type="match status" value="1"/>
</dbReference>
<dbReference type="GO" id="GO:0042645">
    <property type="term" value="C:mitochondrial nucleoid"/>
    <property type="evidence" value="ECO:0007669"/>
    <property type="project" value="UniProtKB-ARBA"/>
</dbReference>
<reference evidence="28" key="1">
    <citation type="submission" date="2020-01" db="EMBL/GenBank/DDBJ databases">
        <title>Draft genome sequence of the Termite Coptotermes fromosanus.</title>
        <authorList>
            <person name="Itakura S."/>
            <person name="Yosikawa Y."/>
            <person name="Umezawa K."/>
        </authorList>
    </citation>
    <scope>NUCLEOTIDE SEQUENCE [LARGE SCALE GENOMIC DNA]</scope>
</reference>
<feature type="region of interest" description="Disordered" evidence="24">
    <location>
        <begin position="177"/>
        <end position="209"/>
    </location>
</feature>
<evidence type="ECO:0000256" key="6">
    <source>
        <dbReference type="ARBA" id="ARBA00012477"/>
    </source>
</evidence>
<evidence type="ECO:0000256" key="22">
    <source>
        <dbReference type="ARBA" id="ARBA00046098"/>
    </source>
</evidence>
<dbReference type="SUPFAM" id="SSF56281">
    <property type="entry name" value="Metallo-hydrolase/oxidoreductase"/>
    <property type="match status" value="2"/>
</dbReference>
<dbReference type="Gene3D" id="3.60.15.10">
    <property type="entry name" value="Ribonuclease Z/Hydroxyacylglutathione hydrolase-like"/>
    <property type="match status" value="2"/>
</dbReference>
<sequence length="759" mass="84428">MPRGTRHTVELQQQRQKLKEKGQRYPPGIVSLQVLGSGAKGAPRSLYVFTDQSRYLFNCGEGTQRLAHEHKMKLSKLEHIFVTYPSWENIGGLPGVALTIQDVGVPEITLHGPSGTDEIFRATQRFVVLKDLSVKMACCSEGGHFEDSVMTVHYIPVTNATVIAAKIVNNDVANPQIITDGQVSPGGSTTSTTRRDDKEEEDDRQRLDVGAPKEPVALSYICRLKARPGSLCLERCVEKGVPPGPLLGKLKAGEDITLADGTLVRSADVRMPDDPGPVFLVVDCPSLDYVDSLVNNSTFARHQATATSHTDVAFLVVHFTPQAVMEDSRYHMWMEQFSPSTHQLIINESNSCMGSVAVHRIQHKLHLLHQGIFPLLQDMSIPLEDTACSEQNGVVSITDFMFFCRQGELKLHTKLFIEETQCMDGFPEVLAELKQKLVETEIGAVQKFPQVVFLGTGSCIPNKTRNTSSILIHTSEDDCILLDCGEGTYGQLVRFYGPKEVDSVLGKLRAVFISHLHADHHIGLVGLLKGRKRALPQSPVFLVAPRQIMSWLKLYHYCFEPVLQEFVLVANGDLHMGRCSVEADLYSQLLASLHMVNISTVPVKHCPNSFGVALSHCDGWKVTYSGDTMPCDDLVELGIGSDLLIHEATMEDELVEEAKSKLHSTTSQAIEVGRRMGAKFTLLTHFSQRYAKLPRLNASFTKDIGIAFDNMQVRLGELPLLPLMYPSLRCMFAEHYEEMEQKAARRLMRQEREQQALQS</sequence>
<evidence type="ECO:0000256" key="16">
    <source>
        <dbReference type="ARBA" id="ARBA00023128"/>
    </source>
</evidence>
<evidence type="ECO:0000256" key="19">
    <source>
        <dbReference type="ARBA" id="ARBA00030729"/>
    </source>
</evidence>
<comment type="subcellular location">
    <subcellularLocation>
        <location evidence="4">Mitochondrion matrix</location>
    </subcellularLocation>
    <subcellularLocation>
        <location evidence="3">Nucleus</location>
    </subcellularLocation>
</comment>
<keyword evidence="8" id="KW-0597">Phosphoprotein</keyword>
<keyword evidence="16" id="KW-0496">Mitochondrion</keyword>
<comment type="cofactor">
    <cofactor evidence="2">
        <name>Zn(2+)</name>
        <dbReference type="ChEBI" id="CHEBI:29105"/>
    </cofactor>
</comment>
<dbReference type="EC" id="3.1.26.11" evidence="6"/>
<dbReference type="Pfam" id="PF12706">
    <property type="entry name" value="Lactamase_B_2"/>
    <property type="match status" value="1"/>
</dbReference>
<comment type="caution">
    <text evidence="27">The sequence shown here is derived from an EMBL/GenBank/DDBJ whole genome shotgun (WGS) entry which is preliminary data.</text>
</comment>
<evidence type="ECO:0000256" key="23">
    <source>
        <dbReference type="ARBA" id="ARBA00047136"/>
    </source>
</evidence>
<dbReference type="FunCoup" id="A0A6L2PHT4">
    <property type="interactions" value="1704"/>
</dbReference>
<evidence type="ECO:0000256" key="24">
    <source>
        <dbReference type="SAM" id="MobiDB-lite"/>
    </source>
</evidence>
<dbReference type="GO" id="GO:1990180">
    <property type="term" value="P:mitochondrial tRNA 3'-end processing"/>
    <property type="evidence" value="ECO:0007669"/>
    <property type="project" value="TreeGrafter"/>
</dbReference>
<feature type="compositionally biased region" description="Basic and acidic residues" evidence="24">
    <location>
        <begin position="193"/>
        <end position="207"/>
    </location>
</feature>
<keyword evidence="17" id="KW-0539">Nucleus</keyword>
<keyword evidence="28" id="KW-1185">Reference proteome</keyword>
<evidence type="ECO:0000256" key="17">
    <source>
        <dbReference type="ARBA" id="ARBA00023242"/>
    </source>
</evidence>
<dbReference type="InParanoid" id="A0A6L2PHT4"/>
<evidence type="ECO:0000256" key="9">
    <source>
        <dbReference type="ARBA" id="ARBA00022694"/>
    </source>
</evidence>
<dbReference type="Proteomes" id="UP000502823">
    <property type="component" value="Unassembled WGS sequence"/>
</dbReference>
<gene>
    <name evidence="27" type="ORF">Cfor_00600</name>
</gene>
<evidence type="ECO:0000256" key="1">
    <source>
        <dbReference type="ARBA" id="ARBA00000402"/>
    </source>
</evidence>
<accession>A0A6L2PHT4</accession>
<evidence type="ECO:0000313" key="28">
    <source>
        <dbReference type="Proteomes" id="UP000502823"/>
    </source>
</evidence>
<feature type="compositionally biased region" description="Polar residues" evidence="24">
    <location>
        <begin position="177"/>
        <end position="188"/>
    </location>
</feature>
<proteinExistence type="inferred from homology"/>
<evidence type="ECO:0000256" key="8">
    <source>
        <dbReference type="ARBA" id="ARBA00022553"/>
    </source>
</evidence>
<evidence type="ECO:0000256" key="11">
    <source>
        <dbReference type="ARBA" id="ARBA00022723"/>
    </source>
</evidence>
<comment type="function">
    <text evidence="22">Zinc phosphodiesterase, which displays mitochondrial tRNA 3'-processing endonuclease activity. Involved in tRNA maturation, by removing a 3'-trailer from precursor tRNA. Associates with mitochondrial DNA complexes at the nucleoids to initiate RNA processing and ribosome assembly.</text>
</comment>
<evidence type="ECO:0000313" key="27">
    <source>
        <dbReference type="EMBL" id="GFG30008.1"/>
    </source>
</evidence>
<feature type="domain" description="tRNase Z endonuclease" evidence="26">
    <location>
        <begin position="45"/>
        <end position="92"/>
    </location>
</feature>
<keyword evidence="9" id="KW-0819">tRNA processing</keyword>
<dbReference type="AlphaFoldDB" id="A0A6L2PHT4"/>
<evidence type="ECO:0000259" key="25">
    <source>
        <dbReference type="Pfam" id="PF12706"/>
    </source>
</evidence>
<evidence type="ECO:0000256" key="5">
    <source>
        <dbReference type="ARBA" id="ARBA00007823"/>
    </source>
</evidence>
<evidence type="ECO:0000256" key="14">
    <source>
        <dbReference type="ARBA" id="ARBA00022833"/>
    </source>
</evidence>
<keyword evidence="15" id="KW-0809">Transit peptide</keyword>
<evidence type="ECO:0000256" key="20">
    <source>
        <dbReference type="ARBA" id="ARBA00032104"/>
    </source>
</evidence>
<protein>
    <recommendedName>
        <fullName evidence="7">Zinc phosphodiesterase ELAC protein 2</fullName>
        <ecNumber evidence="6">3.1.26.11</ecNumber>
    </recommendedName>
    <alternativeName>
        <fullName evidence="21">ElaC homolog protein 2</fullName>
    </alternativeName>
    <alternativeName>
        <fullName evidence="19">Ribonuclease Z 2</fullName>
    </alternativeName>
    <alternativeName>
        <fullName evidence="20">tRNA 3 endonuclease 2</fullName>
    </alternativeName>
    <alternativeName>
        <fullName evidence="18">tRNase Z 2</fullName>
    </alternativeName>
</protein>
<dbReference type="InterPro" id="IPR001279">
    <property type="entry name" value="Metallo-B-lactamas"/>
</dbReference>
<evidence type="ECO:0000256" key="21">
    <source>
        <dbReference type="ARBA" id="ARBA00032616"/>
    </source>
</evidence>
<evidence type="ECO:0000256" key="13">
    <source>
        <dbReference type="ARBA" id="ARBA00022801"/>
    </source>
</evidence>
<comment type="subunit">
    <text evidence="23">Homodimer. Interacts with PTCD1.</text>
</comment>
<dbReference type="GO" id="GO:0042781">
    <property type="term" value="F:3'-tRNA processing endoribonuclease activity"/>
    <property type="evidence" value="ECO:0007669"/>
    <property type="project" value="UniProtKB-EC"/>
</dbReference>